<feature type="domain" description="Response regulatory" evidence="5">
    <location>
        <begin position="10"/>
        <end position="126"/>
    </location>
</feature>
<dbReference type="PANTHER" id="PTHR43214:SF43">
    <property type="entry name" value="TWO-COMPONENT RESPONSE REGULATOR"/>
    <property type="match status" value="1"/>
</dbReference>
<organism evidence="6 8">
    <name type="scientific">Candidatus Chlorohelix allophototropha</name>
    <dbReference type="NCBI Taxonomy" id="3003348"/>
    <lineage>
        <taxon>Bacteria</taxon>
        <taxon>Bacillati</taxon>
        <taxon>Chloroflexota</taxon>
        <taxon>Chloroflexia</taxon>
        <taxon>Candidatus Chloroheliales</taxon>
        <taxon>Candidatus Chloroheliaceae</taxon>
        <taxon>Candidatus Chlorohelix</taxon>
    </lineage>
</organism>
<dbReference type="GO" id="GO:0006355">
    <property type="term" value="P:regulation of DNA-templated transcription"/>
    <property type="evidence" value="ECO:0007669"/>
    <property type="project" value="InterPro"/>
</dbReference>
<sequence length="219" mass="23886">MATDGNESVKVLIVDDHAVVRQGLITFLELQDEIEVVGEASNGKEALQKVKELHPDVVLMDLVMPVMDGLTAIKEIKLMRPETEVIALTSFADDEKVFTAIRSGATGYLLKDVQPQDLVKAVLAAERGEVQLHPEVAKKLMHEVLAPPKEADAIEELTEREREVLGLLGKGMSNKEIARDLSVSEKTVKAHVSSILNKLNLPGRTHAALYAVKRGIAAN</sequence>
<gene>
    <name evidence="6" type="ORF">HXX08_20205</name>
    <name evidence="7" type="ORF">OZ401_003724</name>
</gene>
<keyword evidence="2" id="KW-0238">DNA-binding</keyword>
<dbReference type="GO" id="GO:0000160">
    <property type="term" value="P:phosphorelay signal transduction system"/>
    <property type="evidence" value="ECO:0007669"/>
    <property type="project" value="InterPro"/>
</dbReference>
<evidence type="ECO:0000259" key="5">
    <source>
        <dbReference type="PROSITE" id="PS50110"/>
    </source>
</evidence>
<dbReference type="InterPro" id="IPR000792">
    <property type="entry name" value="Tscrpt_reg_LuxR_C"/>
</dbReference>
<name>A0A8T7M7Z7_9CHLR</name>
<protein>
    <submittedName>
        <fullName evidence="6">Response regulator transcription factor</fullName>
    </submittedName>
</protein>
<dbReference type="GO" id="GO:0003677">
    <property type="term" value="F:DNA binding"/>
    <property type="evidence" value="ECO:0007669"/>
    <property type="project" value="UniProtKB-KW"/>
</dbReference>
<dbReference type="Gene3D" id="3.40.50.2300">
    <property type="match status" value="1"/>
</dbReference>
<reference evidence="6 8" key="1">
    <citation type="submission" date="2020-06" db="EMBL/GenBank/DDBJ databases">
        <title>Anoxygenic phototrophic Chloroflexota member uses a Type I reaction center.</title>
        <authorList>
            <person name="Tsuji J.M."/>
            <person name="Shaw N.A."/>
            <person name="Nagashima S."/>
            <person name="Venkiteswaran J."/>
            <person name="Schiff S.L."/>
            <person name="Hanada S."/>
            <person name="Tank M."/>
            <person name="Neufeld J.D."/>
        </authorList>
    </citation>
    <scope>NUCLEOTIDE SEQUENCE [LARGE SCALE GENOMIC DNA]</scope>
    <source>
        <strain evidence="6">L227-S17</strain>
    </source>
</reference>
<dbReference type="PROSITE" id="PS50110">
    <property type="entry name" value="RESPONSE_REGULATORY"/>
    <property type="match status" value="1"/>
</dbReference>
<dbReference type="SMART" id="SM00421">
    <property type="entry name" value="HTH_LUXR"/>
    <property type="match status" value="1"/>
</dbReference>
<accession>A0A8T7M7Z7</accession>
<dbReference type="InterPro" id="IPR001789">
    <property type="entry name" value="Sig_transdc_resp-reg_receiver"/>
</dbReference>
<dbReference type="AlphaFoldDB" id="A0A8T7M7Z7"/>
<evidence type="ECO:0000259" key="4">
    <source>
        <dbReference type="PROSITE" id="PS50043"/>
    </source>
</evidence>
<reference evidence="7" key="2">
    <citation type="journal article" date="2024" name="Nature">
        <title>Anoxygenic phototroph of the Chloroflexota uses a type I reaction centre.</title>
        <authorList>
            <person name="Tsuji J.M."/>
            <person name="Shaw N.A."/>
            <person name="Nagashima S."/>
            <person name="Venkiteswaran J.J."/>
            <person name="Schiff S.L."/>
            <person name="Watanabe T."/>
            <person name="Fukui M."/>
            <person name="Hanada S."/>
            <person name="Tank M."/>
            <person name="Neufeld J.D."/>
        </authorList>
    </citation>
    <scope>NUCLEOTIDE SEQUENCE</scope>
    <source>
        <strain evidence="7">L227-S17</strain>
    </source>
</reference>
<evidence type="ECO:0000313" key="9">
    <source>
        <dbReference type="Proteomes" id="UP001431572"/>
    </source>
</evidence>
<dbReference type="PROSITE" id="PS50043">
    <property type="entry name" value="HTH_LUXR_2"/>
    <property type="match status" value="1"/>
</dbReference>
<feature type="domain" description="HTH luxR-type" evidence="4">
    <location>
        <begin position="150"/>
        <end position="215"/>
    </location>
</feature>
<dbReference type="SMART" id="SM00448">
    <property type="entry name" value="REC"/>
    <property type="match status" value="1"/>
</dbReference>
<dbReference type="EMBL" id="CP128400">
    <property type="protein sequence ID" value="WJW68121.1"/>
    <property type="molecule type" value="Genomic_DNA"/>
</dbReference>
<evidence type="ECO:0000313" key="6">
    <source>
        <dbReference type="EMBL" id="NWJ48184.1"/>
    </source>
</evidence>
<evidence type="ECO:0000256" key="3">
    <source>
        <dbReference type="PROSITE-ProRule" id="PRU00169"/>
    </source>
</evidence>
<dbReference type="SUPFAM" id="SSF52172">
    <property type="entry name" value="CheY-like"/>
    <property type="match status" value="1"/>
</dbReference>
<dbReference type="PANTHER" id="PTHR43214">
    <property type="entry name" value="TWO-COMPONENT RESPONSE REGULATOR"/>
    <property type="match status" value="1"/>
</dbReference>
<feature type="modified residue" description="4-aspartylphosphate" evidence="3">
    <location>
        <position position="61"/>
    </location>
</feature>
<evidence type="ECO:0000256" key="1">
    <source>
        <dbReference type="ARBA" id="ARBA00022553"/>
    </source>
</evidence>
<dbReference type="RefSeq" id="WP_341470025.1">
    <property type="nucleotide sequence ID" value="NZ_CP128400.1"/>
</dbReference>
<dbReference type="PROSITE" id="PS00622">
    <property type="entry name" value="HTH_LUXR_1"/>
    <property type="match status" value="1"/>
</dbReference>
<keyword evidence="1 3" id="KW-0597">Phosphoprotein</keyword>
<dbReference type="Pfam" id="PF00072">
    <property type="entry name" value="Response_reg"/>
    <property type="match status" value="1"/>
</dbReference>
<dbReference type="InterPro" id="IPR016032">
    <property type="entry name" value="Sig_transdc_resp-reg_C-effctor"/>
</dbReference>
<dbReference type="Proteomes" id="UP001431572">
    <property type="component" value="Chromosome 2"/>
</dbReference>
<dbReference type="Proteomes" id="UP000521676">
    <property type="component" value="Unassembled WGS sequence"/>
</dbReference>
<dbReference type="PRINTS" id="PR00038">
    <property type="entry name" value="HTHLUXR"/>
</dbReference>
<evidence type="ECO:0000256" key="2">
    <source>
        <dbReference type="ARBA" id="ARBA00023125"/>
    </source>
</evidence>
<dbReference type="InterPro" id="IPR011006">
    <property type="entry name" value="CheY-like_superfamily"/>
</dbReference>
<dbReference type="CDD" id="cd17535">
    <property type="entry name" value="REC_NarL-like"/>
    <property type="match status" value="1"/>
</dbReference>
<dbReference type="CDD" id="cd06170">
    <property type="entry name" value="LuxR_C_like"/>
    <property type="match status" value="1"/>
</dbReference>
<evidence type="ECO:0000313" key="7">
    <source>
        <dbReference type="EMBL" id="WJW68121.1"/>
    </source>
</evidence>
<dbReference type="EMBL" id="JACATZ010000003">
    <property type="protein sequence ID" value="NWJ48184.1"/>
    <property type="molecule type" value="Genomic_DNA"/>
</dbReference>
<evidence type="ECO:0000313" key="8">
    <source>
        <dbReference type="Proteomes" id="UP000521676"/>
    </source>
</evidence>
<dbReference type="InterPro" id="IPR039420">
    <property type="entry name" value="WalR-like"/>
</dbReference>
<dbReference type="InterPro" id="IPR058245">
    <property type="entry name" value="NreC/VraR/RcsB-like_REC"/>
</dbReference>
<dbReference type="Pfam" id="PF00196">
    <property type="entry name" value="GerE"/>
    <property type="match status" value="1"/>
</dbReference>
<dbReference type="SUPFAM" id="SSF46894">
    <property type="entry name" value="C-terminal effector domain of the bipartite response regulators"/>
    <property type="match status" value="1"/>
</dbReference>
<proteinExistence type="predicted"/>
<keyword evidence="9" id="KW-1185">Reference proteome</keyword>